<keyword evidence="3" id="KW-0378">Hydrolase</keyword>
<feature type="domain" description="Helicase C-terminal" evidence="2">
    <location>
        <begin position="432"/>
        <end position="588"/>
    </location>
</feature>
<dbReference type="InterPro" id="IPR027417">
    <property type="entry name" value="P-loop_NTPase"/>
</dbReference>
<dbReference type="Gene3D" id="2.10.109.10">
    <property type="entry name" value="Umud Fragment, subunit A"/>
    <property type="match status" value="1"/>
</dbReference>
<keyword evidence="4" id="KW-1185">Reference proteome</keyword>
<dbReference type="PROSITE" id="PS51194">
    <property type="entry name" value="HELICASE_CTER"/>
    <property type="match status" value="1"/>
</dbReference>
<name>A0A418YIM9_9GAMM</name>
<keyword evidence="3" id="KW-0067">ATP-binding</keyword>
<dbReference type="InterPro" id="IPR014001">
    <property type="entry name" value="Helicase_ATP-bd"/>
</dbReference>
<proteinExistence type="predicted"/>
<keyword evidence="3" id="KW-0347">Helicase</keyword>
<dbReference type="Pfam" id="PF13091">
    <property type="entry name" value="PLDc_2"/>
    <property type="match status" value="1"/>
</dbReference>
<evidence type="ECO:0000313" key="4">
    <source>
        <dbReference type="Proteomes" id="UP000283255"/>
    </source>
</evidence>
<dbReference type="InterPro" id="IPR036286">
    <property type="entry name" value="LexA/Signal_pep-like_sf"/>
</dbReference>
<dbReference type="SUPFAM" id="SSF56024">
    <property type="entry name" value="Phospholipase D/nuclease"/>
    <property type="match status" value="1"/>
</dbReference>
<dbReference type="CDD" id="cd18032">
    <property type="entry name" value="DEXHc_RE_I_III_res"/>
    <property type="match status" value="1"/>
</dbReference>
<dbReference type="Pfam" id="PF00271">
    <property type="entry name" value="Helicase_C"/>
    <property type="match status" value="1"/>
</dbReference>
<dbReference type="InterPro" id="IPR025202">
    <property type="entry name" value="PLD-like_dom"/>
</dbReference>
<dbReference type="Pfam" id="PF00717">
    <property type="entry name" value="Peptidase_S24"/>
    <property type="match status" value="1"/>
</dbReference>
<dbReference type="PROSITE" id="PS51192">
    <property type="entry name" value="HELICASE_ATP_BIND_1"/>
    <property type="match status" value="1"/>
</dbReference>
<dbReference type="SUPFAM" id="SSF52540">
    <property type="entry name" value="P-loop containing nucleoside triphosphate hydrolases"/>
    <property type="match status" value="1"/>
</dbReference>
<dbReference type="GO" id="GO:0005524">
    <property type="term" value="F:ATP binding"/>
    <property type="evidence" value="ECO:0007669"/>
    <property type="project" value="InterPro"/>
</dbReference>
<organism evidence="3 4">
    <name type="scientific">Motilimonas pumila</name>
    <dbReference type="NCBI Taxonomy" id="2303987"/>
    <lineage>
        <taxon>Bacteria</taxon>
        <taxon>Pseudomonadati</taxon>
        <taxon>Pseudomonadota</taxon>
        <taxon>Gammaproteobacteria</taxon>
        <taxon>Alteromonadales</taxon>
        <taxon>Alteromonadales genera incertae sedis</taxon>
        <taxon>Motilimonas</taxon>
    </lineage>
</organism>
<keyword evidence="3" id="KW-0547">Nucleotide-binding</keyword>
<dbReference type="EMBL" id="QZCH01000002">
    <property type="protein sequence ID" value="RJG50511.1"/>
    <property type="molecule type" value="Genomic_DNA"/>
</dbReference>
<dbReference type="InterPro" id="IPR015927">
    <property type="entry name" value="Peptidase_S24_S26A/B/C"/>
</dbReference>
<dbReference type="GO" id="GO:0016887">
    <property type="term" value="F:ATP hydrolysis activity"/>
    <property type="evidence" value="ECO:0007669"/>
    <property type="project" value="TreeGrafter"/>
</dbReference>
<dbReference type="InterPro" id="IPR052511">
    <property type="entry name" value="ATP-dep_Helicase"/>
</dbReference>
<protein>
    <submittedName>
        <fullName evidence="3">DEAD/DEAH box helicase</fullName>
    </submittedName>
</protein>
<dbReference type="SUPFAM" id="SSF51306">
    <property type="entry name" value="LexA/Signal peptidase"/>
    <property type="match status" value="1"/>
</dbReference>
<dbReference type="GO" id="GO:0004386">
    <property type="term" value="F:helicase activity"/>
    <property type="evidence" value="ECO:0007669"/>
    <property type="project" value="UniProtKB-KW"/>
</dbReference>
<accession>A0A418YIM9</accession>
<dbReference type="PANTHER" id="PTHR47962:SF4">
    <property type="entry name" value="HELICASE"/>
    <property type="match status" value="1"/>
</dbReference>
<dbReference type="InterPro" id="IPR001650">
    <property type="entry name" value="Helicase_C-like"/>
</dbReference>
<gene>
    <name evidence="3" type="ORF">D1Z90_03255</name>
</gene>
<dbReference type="InterPro" id="IPR006935">
    <property type="entry name" value="Helicase/UvrB_N"/>
</dbReference>
<evidence type="ECO:0000259" key="1">
    <source>
        <dbReference type="PROSITE" id="PS51192"/>
    </source>
</evidence>
<dbReference type="Pfam" id="PF04851">
    <property type="entry name" value="ResIII"/>
    <property type="match status" value="1"/>
</dbReference>
<dbReference type="CDD" id="cd09205">
    <property type="entry name" value="PLDc_N_DEXD_b3"/>
    <property type="match status" value="1"/>
</dbReference>
<evidence type="ECO:0000259" key="2">
    <source>
        <dbReference type="PROSITE" id="PS51194"/>
    </source>
</evidence>
<dbReference type="SMART" id="SM00487">
    <property type="entry name" value="DEXDc"/>
    <property type="match status" value="1"/>
</dbReference>
<dbReference type="RefSeq" id="WP_119909312.1">
    <property type="nucleotide sequence ID" value="NZ_QZCH01000002.1"/>
</dbReference>
<feature type="domain" description="Helicase ATP-binding" evidence="1">
    <location>
        <begin position="231"/>
        <end position="381"/>
    </location>
</feature>
<evidence type="ECO:0000313" key="3">
    <source>
        <dbReference type="EMBL" id="RJG50511.1"/>
    </source>
</evidence>
<dbReference type="CDD" id="cd18799">
    <property type="entry name" value="SF2_C_EcoAI-like"/>
    <property type="match status" value="1"/>
</dbReference>
<dbReference type="SMART" id="SM00490">
    <property type="entry name" value="HELICc"/>
    <property type="match status" value="1"/>
</dbReference>
<dbReference type="OrthoDB" id="9804086at2"/>
<dbReference type="AlphaFoldDB" id="A0A418YIM9"/>
<reference evidence="3 4" key="2">
    <citation type="submission" date="2019-01" db="EMBL/GenBank/DDBJ databases">
        <title>Motilimonas pumilus sp. nov., isolated from the gut of sea cucumber (Apostichopus japonicus).</title>
        <authorList>
            <person name="Wang F.-Q."/>
            <person name="Ren L.-H."/>
            <person name="Lin Y.-W."/>
            <person name="Sun G.-H."/>
            <person name="Du Z.-J."/>
            <person name="Zhao J.-X."/>
            <person name="Liu X.-J."/>
            <person name="Liu L.-J."/>
        </authorList>
    </citation>
    <scope>NUCLEOTIDE SEQUENCE [LARGE SCALE GENOMIC DNA]</scope>
    <source>
        <strain evidence="3 4">PLHSC7-2</strain>
    </source>
</reference>
<dbReference type="Proteomes" id="UP000283255">
    <property type="component" value="Unassembled WGS sequence"/>
</dbReference>
<reference evidence="3 4" key="1">
    <citation type="submission" date="2018-09" db="EMBL/GenBank/DDBJ databases">
        <authorList>
            <person name="Wang F."/>
        </authorList>
    </citation>
    <scope>NUCLEOTIDE SEQUENCE [LARGE SCALE GENOMIC DNA]</scope>
    <source>
        <strain evidence="3 4">PLHSC7-2</strain>
    </source>
</reference>
<comment type="caution">
    <text evidence="3">The sequence shown here is derived from an EMBL/GenBank/DDBJ whole genome shotgun (WGS) entry which is preliminary data.</text>
</comment>
<dbReference type="Gene3D" id="3.40.50.300">
    <property type="entry name" value="P-loop containing nucleotide triphosphate hydrolases"/>
    <property type="match status" value="2"/>
</dbReference>
<dbReference type="PANTHER" id="PTHR47962">
    <property type="entry name" value="ATP-DEPENDENT HELICASE LHR-RELATED-RELATED"/>
    <property type="match status" value="1"/>
</dbReference>
<sequence length="968" mass="109248">MPLSPLVIEDNLLTTGGNHPLLPQLIHAINHASEIEIAVSFIQPSGLDLLLPSLHEAIERHRATNQALKLKILTSDYLSITHPVALRSLADLDGENVEVRIFESKNHSFHMKSYIFVSGATEHTMFHGSAFIGSNNISKSALTQAHEWCLRLDYQAPENCYQAQQFHHIRAEFAAIFSHPNTVPLSDEWINDYIERRQPPSLTMLQHDGFVENDPYTPNTAQAEALLALANSRKEGYQRGLVVLGTGMGKTWLSAFDAKQMAAKKVLFVAHREEILSQALNTFAKLWPEKSSGYYHGKTKDKHKDMLFASVQTLGRSQHLKQFSADHFDYIVIDEFHHASAKTYRNILHYFTPKFLLGLTATPERSDQANILTLCHDNLVFERNLVHGIDEQILVPFHYYGIWDEFVNYEEIPWRNGRFDPSSLDAQFATQQRAKHIFKHWQQHQQTRTLAFCVSKKHADFMAQAFNQAFTQAGYRAVAIHSDSQILRNEALSMLDKGHINIIFSVDLFNEGTDLPAIDTILMLRPTESQIIFLQQLGRGLRLHQGKTHLVVIDFIGNHQAFLNKQELLAKQPGKQLTGLANQGQARPDLGAGCFVNLDVKVVDFWSQLAKKLRKSAQQEYQDLQAHLGHPPNATEFYRAGYDLNKVKKQHASWFGLVAAQCQDQHKQQVIQKHHDFLLAAVQTTAMTKSFKMLLLEAFIELDGLNNAPDIATLAAKSWHILASYPTLKQTELPTNVQHLTATDDAWVKYWLKNPIEHSIKSKKGSSQPPWFTLDTGHFKANFTIANNEVDTLQDLVKELVDYRIAKYIDTKQISPNQTEGVGPIEITEQTTTLLPYYPDLKIACGHFKAGRYEDVEMYSVPMANLDPNRHFLAHATGNSMNGGKSPILDGDLLLLELVSSTSAGAITGQTMAIEMQDSSGDDLYVLRDIEKDPQGQYQLRAKNPDYAVISANESMKPFARLKSVIKD</sequence>
<dbReference type="Gene3D" id="3.30.870.10">
    <property type="entry name" value="Endonuclease Chain A"/>
    <property type="match status" value="1"/>
</dbReference>
<dbReference type="GO" id="GO:0003677">
    <property type="term" value="F:DNA binding"/>
    <property type="evidence" value="ECO:0007669"/>
    <property type="project" value="InterPro"/>
</dbReference>